<feature type="transmembrane region" description="Helical" evidence="7">
    <location>
        <begin position="131"/>
        <end position="159"/>
    </location>
</feature>
<keyword evidence="4 7" id="KW-0472">Membrane</keyword>
<evidence type="ECO:0000256" key="5">
    <source>
        <dbReference type="ARBA" id="ARBA00038359"/>
    </source>
</evidence>
<keyword evidence="3 7" id="KW-1133">Transmembrane helix</keyword>
<evidence type="ECO:0000256" key="7">
    <source>
        <dbReference type="SAM" id="Phobius"/>
    </source>
</evidence>
<dbReference type="EMBL" id="JAWRVE010000002">
    <property type="protein sequence ID" value="KAL1883308.1"/>
    <property type="molecule type" value="Genomic_DNA"/>
</dbReference>
<keyword evidence="10" id="KW-1185">Reference proteome</keyword>
<protein>
    <recommendedName>
        <fullName evidence="8">Rhodopsin domain-containing protein</fullName>
    </recommendedName>
</protein>
<keyword evidence="2 7" id="KW-0812">Transmembrane</keyword>
<feature type="transmembrane region" description="Helical" evidence="7">
    <location>
        <begin position="179"/>
        <end position="199"/>
    </location>
</feature>
<evidence type="ECO:0000256" key="3">
    <source>
        <dbReference type="ARBA" id="ARBA00022989"/>
    </source>
</evidence>
<feature type="transmembrane region" description="Helical" evidence="7">
    <location>
        <begin position="96"/>
        <end position="119"/>
    </location>
</feature>
<dbReference type="PANTHER" id="PTHR33048:SF143">
    <property type="entry name" value="EXTRACELLULAR MEMBRANE PROTEIN CFEM DOMAIN-CONTAINING PROTEIN-RELATED"/>
    <property type="match status" value="1"/>
</dbReference>
<dbReference type="InterPro" id="IPR049326">
    <property type="entry name" value="Rhodopsin_dom_fungi"/>
</dbReference>
<name>A0ABR3Y5I3_9PEZI</name>
<reference evidence="9 10" key="1">
    <citation type="journal article" date="2024" name="IMA Fungus">
        <title>IMA Genome - F19 : A genome assembly and annotation guide to empower mycologists, including annotated draft genome sequences of Ceratocystis pirilliformis, Diaporthe australafricana, Fusarium ophioides, Paecilomyces lecythidis, and Sporothrix stenoceras.</title>
        <authorList>
            <person name="Aylward J."/>
            <person name="Wilson A.M."/>
            <person name="Visagie C.M."/>
            <person name="Spraker J."/>
            <person name="Barnes I."/>
            <person name="Buitendag C."/>
            <person name="Ceriani C."/>
            <person name="Del Mar Angel L."/>
            <person name="du Plessis D."/>
            <person name="Fuchs T."/>
            <person name="Gasser K."/>
            <person name="Kramer D."/>
            <person name="Li W."/>
            <person name="Munsamy K."/>
            <person name="Piso A."/>
            <person name="Price J.L."/>
            <person name="Sonnekus B."/>
            <person name="Thomas C."/>
            <person name="van der Nest A."/>
            <person name="van Dijk A."/>
            <person name="van Heerden A."/>
            <person name="van Vuuren N."/>
            <person name="Yilmaz N."/>
            <person name="Duong T.A."/>
            <person name="van der Merwe N.A."/>
            <person name="Wingfield M.J."/>
            <person name="Wingfield B.D."/>
        </authorList>
    </citation>
    <scope>NUCLEOTIDE SEQUENCE [LARGE SCALE GENOMIC DNA]</scope>
    <source>
        <strain evidence="9 10">CMW 18300</strain>
    </source>
</reference>
<dbReference type="Proteomes" id="UP001583177">
    <property type="component" value="Unassembled WGS sequence"/>
</dbReference>
<proteinExistence type="inferred from homology"/>
<gene>
    <name evidence="9" type="ORF">Daus18300_000366</name>
</gene>
<comment type="subcellular location">
    <subcellularLocation>
        <location evidence="1">Membrane</location>
        <topology evidence="1">Multi-pass membrane protein</topology>
    </subcellularLocation>
</comment>
<evidence type="ECO:0000256" key="1">
    <source>
        <dbReference type="ARBA" id="ARBA00004141"/>
    </source>
</evidence>
<evidence type="ECO:0000259" key="8">
    <source>
        <dbReference type="Pfam" id="PF20684"/>
    </source>
</evidence>
<feature type="transmembrane region" description="Helical" evidence="7">
    <location>
        <begin position="51"/>
        <end position="72"/>
    </location>
</feature>
<organism evidence="9 10">
    <name type="scientific">Diaporthe australafricana</name>
    <dbReference type="NCBI Taxonomy" id="127596"/>
    <lineage>
        <taxon>Eukaryota</taxon>
        <taxon>Fungi</taxon>
        <taxon>Dikarya</taxon>
        <taxon>Ascomycota</taxon>
        <taxon>Pezizomycotina</taxon>
        <taxon>Sordariomycetes</taxon>
        <taxon>Sordariomycetidae</taxon>
        <taxon>Diaporthales</taxon>
        <taxon>Diaporthaceae</taxon>
        <taxon>Diaporthe</taxon>
    </lineage>
</organism>
<feature type="compositionally biased region" description="Low complexity" evidence="6">
    <location>
        <begin position="318"/>
        <end position="330"/>
    </location>
</feature>
<dbReference type="InterPro" id="IPR052337">
    <property type="entry name" value="SAT4-like"/>
</dbReference>
<evidence type="ECO:0000256" key="4">
    <source>
        <dbReference type="ARBA" id="ARBA00023136"/>
    </source>
</evidence>
<feature type="region of interest" description="Disordered" evidence="6">
    <location>
        <begin position="318"/>
        <end position="343"/>
    </location>
</feature>
<comment type="similarity">
    <text evidence="5">Belongs to the SAT4 family.</text>
</comment>
<comment type="caution">
    <text evidence="9">The sequence shown here is derived from an EMBL/GenBank/DDBJ whole genome shotgun (WGS) entry which is preliminary data.</text>
</comment>
<feature type="domain" description="Rhodopsin" evidence="8">
    <location>
        <begin position="35"/>
        <end position="274"/>
    </location>
</feature>
<dbReference type="Pfam" id="PF20684">
    <property type="entry name" value="Fung_rhodopsin"/>
    <property type="match status" value="1"/>
</dbReference>
<evidence type="ECO:0000313" key="9">
    <source>
        <dbReference type="EMBL" id="KAL1883308.1"/>
    </source>
</evidence>
<dbReference type="PANTHER" id="PTHR33048">
    <property type="entry name" value="PTH11-LIKE INTEGRAL MEMBRANE PROTEIN (AFU_ORTHOLOGUE AFUA_5G11245)"/>
    <property type="match status" value="1"/>
</dbReference>
<sequence length="419" mass="45973">MASLADLPSCAPALDESWILPAIVLLCFMVVVVAMRFLARAIVDMPFWWDDWMNFAAMAFCIALSVAAFQGLKPNGYGKDIWSVPPEDITEFLKSYYVATAMYVGARCFTRISIIMFYLRIFTVTDARRKIIWTLIAEIIISLAFILTIMLQCMPISYYWTKWDLQHPGHCIDTYHFMLIGWAILIASDFWVMWLPLPMVARLQLSLRKKLLISVMFATGIAVTAVGIAKLPMVYGATHTTNPTFDLVDMGKFCIIEVDLGVICSCMPSLPVLFRPLVHRLTGKHKGSTAKGTGYIGASSRRAVMGDIKGGSSSVTTSAASYASPMSSPSSGGGGGAPPHHHHASQYYEHIDPRTPEQIQAVTTIDQTYWRNDSDELPLQGTDIELGNANHSGYHVSSQAWAAGLGAGSYGGGVNQGHQ</sequence>
<evidence type="ECO:0000256" key="6">
    <source>
        <dbReference type="SAM" id="MobiDB-lite"/>
    </source>
</evidence>
<feature type="transmembrane region" description="Helical" evidence="7">
    <location>
        <begin position="211"/>
        <end position="235"/>
    </location>
</feature>
<evidence type="ECO:0000256" key="2">
    <source>
        <dbReference type="ARBA" id="ARBA00022692"/>
    </source>
</evidence>
<accession>A0ABR3Y5I3</accession>
<evidence type="ECO:0000313" key="10">
    <source>
        <dbReference type="Proteomes" id="UP001583177"/>
    </source>
</evidence>
<feature type="transmembrane region" description="Helical" evidence="7">
    <location>
        <begin position="18"/>
        <end position="39"/>
    </location>
</feature>